<dbReference type="InterPro" id="IPR036390">
    <property type="entry name" value="WH_DNA-bd_sf"/>
</dbReference>
<name>A0A6N9YLJ9_9ACTN</name>
<evidence type="ECO:0000256" key="3">
    <source>
        <dbReference type="ARBA" id="ARBA00023163"/>
    </source>
</evidence>
<dbReference type="Proteomes" id="UP000469185">
    <property type="component" value="Unassembled WGS sequence"/>
</dbReference>
<keyword evidence="2" id="KW-0238">DNA-binding</keyword>
<dbReference type="InterPro" id="IPR011008">
    <property type="entry name" value="Dimeric_a/b-barrel"/>
</dbReference>
<evidence type="ECO:0000256" key="1">
    <source>
        <dbReference type="ARBA" id="ARBA00023015"/>
    </source>
</evidence>
<proteinExistence type="predicted"/>
<dbReference type="PANTHER" id="PTHR30154:SF34">
    <property type="entry name" value="TRANSCRIPTIONAL REGULATOR AZLB"/>
    <property type="match status" value="1"/>
</dbReference>
<dbReference type="GO" id="GO:0005829">
    <property type="term" value="C:cytosol"/>
    <property type="evidence" value="ECO:0007669"/>
    <property type="project" value="TreeGrafter"/>
</dbReference>
<dbReference type="GO" id="GO:0043565">
    <property type="term" value="F:sequence-specific DNA binding"/>
    <property type="evidence" value="ECO:0007669"/>
    <property type="project" value="InterPro"/>
</dbReference>
<keyword evidence="1" id="KW-0805">Transcription regulation</keyword>
<dbReference type="Gene3D" id="3.30.70.920">
    <property type="match status" value="1"/>
</dbReference>
<dbReference type="SMART" id="SM00344">
    <property type="entry name" value="HTH_ASNC"/>
    <property type="match status" value="1"/>
</dbReference>
<dbReference type="PRINTS" id="PR00033">
    <property type="entry name" value="HTHASNC"/>
</dbReference>
<keyword evidence="3" id="KW-0804">Transcription</keyword>
<dbReference type="Pfam" id="PF13412">
    <property type="entry name" value="HTH_24"/>
    <property type="match status" value="1"/>
</dbReference>
<feature type="domain" description="HTH asnC-type" evidence="4">
    <location>
        <begin position="24"/>
        <end position="85"/>
    </location>
</feature>
<evidence type="ECO:0000313" key="6">
    <source>
        <dbReference type="Proteomes" id="UP000469185"/>
    </source>
</evidence>
<protein>
    <submittedName>
        <fullName evidence="5">Lrp/AsnC family transcriptional regulator</fullName>
    </submittedName>
</protein>
<evidence type="ECO:0000256" key="2">
    <source>
        <dbReference type="ARBA" id="ARBA00023125"/>
    </source>
</evidence>
<dbReference type="InterPro" id="IPR036388">
    <property type="entry name" value="WH-like_DNA-bd_sf"/>
</dbReference>
<dbReference type="InterPro" id="IPR019887">
    <property type="entry name" value="Tscrpt_reg_AsnC/Lrp_C"/>
</dbReference>
<organism evidence="5 6">
    <name type="scientific">Phytoactinopolyspora alkaliphila</name>
    <dbReference type="NCBI Taxonomy" id="1783498"/>
    <lineage>
        <taxon>Bacteria</taxon>
        <taxon>Bacillati</taxon>
        <taxon>Actinomycetota</taxon>
        <taxon>Actinomycetes</taxon>
        <taxon>Jiangellales</taxon>
        <taxon>Jiangellaceae</taxon>
        <taxon>Phytoactinopolyspora</taxon>
    </lineage>
</organism>
<dbReference type="InterPro" id="IPR000485">
    <property type="entry name" value="AsnC-type_HTH_dom"/>
</dbReference>
<dbReference type="SUPFAM" id="SSF54909">
    <property type="entry name" value="Dimeric alpha+beta barrel"/>
    <property type="match status" value="1"/>
</dbReference>
<dbReference type="PROSITE" id="PS50956">
    <property type="entry name" value="HTH_ASNC_2"/>
    <property type="match status" value="1"/>
</dbReference>
<evidence type="ECO:0000259" key="4">
    <source>
        <dbReference type="PROSITE" id="PS50956"/>
    </source>
</evidence>
<evidence type="ECO:0000313" key="5">
    <source>
        <dbReference type="EMBL" id="NED95822.1"/>
    </source>
</evidence>
<dbReference type="SUPFAM" id="SSF46785">
    <property type="entry name" value="Winged helix' DNA-binding domain"/>
    <property type="match status" value="1"/>
</dbReference>
<accession>A0A6N9YLJ9</accession>
<dbReference type="RefSeq" id="WP_163818595.1">
    <property type="nucleotide sequence ID" value="NZ_JAAGOB010000005.1"/>
</dbReference>
<comment type="caution">
    <text evidence="5">The sequence shown here is derived from an EMBL/GenBank/DDBJ whole genome shotgun (WGS) entry which is preliminary data.</text>
</comment>
<dbReference type="InterPro" id="IPR019888">
    <property type="entry name" value="Tscrpt_reg_AsnC-like"/>
</dbReference>
<sequence length="171" mass="19172">MGDRTSQHDTRHNWRTGHRSPSALDDIDRSILAELRQDGRLSIRTLADRVHVSRANAYARINRLLADGVITGFTAEIEAERAGLGTSAYVLLSIEQNTWREVADALATLPFVEHYALVGGDFDVLTLVRTPDNAELRHVVLERIHEIPGVRSTRTWLIFDEHDGRGAPWGT</sequence>
<dbReference type="PANTHER" id="PTHR30154">
    <property type="entry name" value="LEUCINE-RESPONSIVE REGULATORY PROTEIN"/>
    <property type="match status" value="1"/>
</dbReference>
<dbReference type="EMBL" id="JAAGOB010000005">
    <property type="protein sequence ID" value="NED95822.1"/>
    <property type="molecule type" value="Genomic_DNA"/>
</dbReference>
<dbReference type="AlphaFoldDB" id="A0A6N9YLJ9"/>
<gene>
    <name evidence="5" type="ORF">G1H11_10905</name>
</gene>
<reference evidence="5 6" key="1">
    <citation type="submission" date="2020-02" db="EMBL/GenBank/DDBJ databases">
        <authorList>
            <person name="Li X.-J."/>
            <person name="Feng X.-M."/>
        </authorList>
    </citation>
    <scope>NUCLEOTIDE SEQUENCE [LARGE SCALE GENOMIC DNA]</scope>
    <source>
        <strain evidence="5 6">CGMCC 4.7225</strain>
    </source>
</reference>
<dbReference type="Gene3D" id="1.10.10.10">
    <property type="entry name" value="Winged helix-like DNA-binding domain superfamily/Winged helix DNA-binding domain"/>
    <property type="match status" value="1"/>
</dbReference>
<keyword evidence="6" id="KW-1185">Reference proteome</keyword>
<dbReference type="Pfam" id="PF01037">
    <property type="entry name" value="AsnC_trans_reg"/>
    <property type="match status" value="1"/>
</dbReference>
<dbReference type="GO" id="GO:0043200">
    <property type="term" value="P:response to amino acid"/>
    <property type="evidence" value="ECO:0007669"/>
    <property type="project" value="TreeGrafter"/>
</dbReference>